<feature type="domain" description="N-acetyltransferase" evidence="5">
    <location>
        <begin position="80"/>
        <end position="264"/>
    </location>
</feature>
<keyword evidence="7" id="KW-1185">Reference proteome</keyword>
<evidence type="ECO:0000256" key="2">
    <source>
        <dbReference type="ARBA" id="ARBA00023315"/>
    </source>
</evidence>
<feature type="site" description="Crucial for catalytic activity" evidence="3">
    <location>
        <position position="135"/>
    </location>
</feature>
<keyword evidence="1 3" id="KW-0808">Transferase</keyword>
<dbReference type="GO" id="GO:0005874">
    <property type="term" value="C:microtubule"/>
    <property type="evidence" value="ECO:0007669"/>
    <property type="project" value="InterPro"/>
</dbReference>
<evidence type="ECO:0000313" key="6">
    <source>
        <dbReference type="EnsemblMetazoa" id="GAUT024753-PA"/>
    </source>
</evidence>
<accession>A0A1A9V3N8</accession>
<organism evidence="6 7">
    <name type="scientific">Glossina austeni</name>
    <name type="common">Savannah tsetse fly</name>
    <dbReference type="NCBI Taxonomy" id="7395"/>
    <lineage>
        <taxon>Eukaryota</taxon>
        <taxon>Metazoa</taxon>
        <taxon>Ecdysozoa</taxon>
        <taxon>Arthropoda</taxon>
        <taxon>Hexapoda</taxon>
        <taxon>Insecta</taxon>
        <taxon>Pterygota</taxon>
        <taxon>Neoptera</taxon>
        <taxon>Endopterygota</taxon>
        <taxon>Diptera</taxon>
        <taxon>Brachycera</taxon>
        <taxon>Muscomorpha</taxon>
        <taxon>Hippoboscoidea</taxon>
        <taxon>Glossinidae</taxon>
        <taxon>Glossina</taxon>
    </lineage>
</organism>
<dbReference type="HAMAP" id="MF_03130">
    <property type="entry name" value="mec17"/>
    <property type="match status" value="1"/>
</dbReference>
<evidence type="ECO:0000256" key="3">
    <source>
        <dbReference type="HAMAP-Rule" id="MF_03130"/>
    </source>
</evidence>
<dbReference type="PROSITE" id="PS51730">
    <property type="entry name" value="GNAT_ATAT"/>
    <property type="match status" value="1"/>
</dbReference>
<feature type="compositionally biased region" description="Low complexity" evidence="4">
    <location>
        <begin position="270"/>
        <end position="279"/>
    </location>
</feature>
<dbReference type="VEuPathDB" id="VectorBase:GAUT024753"/>
<dbReference type="GO" id="GO:0070507">
    <property type="term" value="P:regulation of microtubule cytoskeleton organization"/>
    <property type="evidence" value="ECO:0007669"/>
    <property type="project" value="UniProtKB-UniRule"/>
</dbReference>
<evidence type="ECO:0000313" key="7">
    <source>
        <dbReference type="Proteomes" id="UP000078200"/>
    </source>
</evidence>
<comment type="function">
    <text evidence="3">Specifically acetylates 'Lys-40' in alpha-tubulin on the lumenal side of microtubules. Promotes microtubule destabilization and accelerates microtubule dynamics; this activity may be independent of acetylation activity. Acetylates alpha-tubulin with a slow enzymatic rate, due to a catalytic site that is not optimized for acetyl transfer. Enters the microtubule through each end and diffuses quickly throughout the lumen of microtubules. Acetylates only long/old microtubules because of its slow acetylation rate since it does not have time to act on dynamically unstable microtubules before the enzyme is released.</text>
</comment>
<dbReference type="GO" id="GO:0019799">
    <property type="term" value="F:tubulin N-acetyltransferase activity"/>
    <property type="evidence" value="ECO:0007669"/>
    <property type="project" value="UniProtKB-UniRule"/>
</dbReference>
<proteinExistence type="inferred from homology"/>
<feature type="binding site" evidence="3">
    <location>
        <begin position="198"/>
        <end position="211"/>
    </location>
    <ligand>
        <name>acetyl-CoA</name>
        <dbReference type="ChEBI" id="CHEBI:57288"/>
    </ligand>
</feature>
<keyword evidence="2 3" id="KW-0012">Acyltransferase</keyword>
<dbReference type="Gene3D" id="3.40.630.30">
    <property type="match status" value="1"/>
</dbReference>
<feature type="compositionally biased region" description="Polar residues" evidence="4">
    <location>
        <begin position="285"/>
        <end position="299"/>
    </location>
</feature>
<dbReference type="InterPro" id="IPR038746">
    <property type="entry name" value="Atat"/>
</dbReference>
<evidence type="ECO:0000256" key="4">
    <source>
        <dbReference type="SAM" id="MobiDB-lite"/>
    </source>
</evidence>
<dbReference type="EnsemblMetazoa" id="GAUT024753-RA">
    <property type="protein sequence ID" value="GAUT024753-PA"/>
    <property type="gene ID" value="GAUT024753"/>
</dbReference>
<dbReference type="Proteomes" id="UP000078200">
    <property type="component" value="Unassembled WGS sequence"/>
</dbReference>
<dbReference type="Pfam" id="PF05301">
    <property type="entry name" value="Acetyltransf_16"/>
    <property type="match status" value="1"/>
</dbReference>
<dbReference type="InterPro" id="IPR016181">
    <property type="entry name" value="Acyl_CoA_acyltransferase"/>
</dbReference>
<dbReference type="PANTHER" id="PTHR12327">
    <property type="entry name" value="ALPHA-TUBULIN N-ACETYLTRANSFERASE 1"/>
    <property type="match status" value="1"/>
</dbReference>
<dbReference type="EC" id="2.3.1.108" evidence="3"/>
<feature type="region of interest" description="Disordered" evidence="4">
    <location>
        <begin position="268"/>
        <end position="299"/>
    </location>
</feature>
<dbReference type="AlphaFoldDB" id="A0A1A9V3N8"/>
<dbReference type="InterPro" id="IPR007965">
    <property type="entry name" value="GNAT_ATAT"/>
</dbReference>
<dbReference type="SUPFAM" id="SSF55729">
    <property type="entry name" value="Acyl-CoA N-acyltransferases (Nat)"/>
    <property type="match status" value="1"/>
</dbReference>
<protein>
    <recommendedName>
        <fullName evidence="3">Alpha-tubulin N-acetyltransferase</fullName>
        <shortName evidence="3">Alpha-TAT</shortName>
        <shortName evidence="3">TAT</shortName>
        <ecNumber evidence="3">2.3.1.108</ecNumber>
    </recommendedName>
    <alternativeName>
        <fullName evidence="3">Acetyltransferase mec-17 homolog</fullName>
    </alternativeName>
</protein>
<dbReference type="STRING" id="7395.A0A1A9V3N8"/>
<evidence type="ECO:0000259" key="5">
    <source>
        <dbReference type="PROSITE" id="PS51730"/>
    </source>
</evidence>
<comment type="catalytic activity">
    <reaction evidence="3">
        <text>L-lysyl-[alpha-tubulin] + acetyl-CoA = N(6)-acetyl-L-lysyl-[alpha-tubulin] + CoA + H(+)</text>
        <dbReference type="Rhea" id="RHEA:15277"/>
        <dbReference type="Rhea" id="RHEA-COMP:11278"/>
        <dbReference type="Rhea" id="RHEA-COMP:11279"/>
        <dbReference type="ChEBI" id="CHEBI:15378"/>
        <dbReference type="ChEBI" id="CHEBI:29969"/>
        <dbReference type="ChEBI" id="CHEBI:57287"/>
        <dbReference type="ChEBI" id="CHEBI:57288"/>
        <dbReference type="ChEBI" id="CHEBI:61930"/>
        <dbReference type="EC" id="2.3.1.108"/>
    </reaction>
</comment>
<evidence type="ECO:0000256" key="1">
    <source>
        <dbReference type="ARBA" id="ARBA00022679"/>
    </source>
</evidence>
<dbReference type="PANTHER" id="PTHR12327:SF0">
    <property type="entry name" value="ALPHA-TUBULIN N-ACETYLTRANSFERASE 1"/>
    <property type="match status" value="1"/>
</dbReference>
<feature type="binding site" evidence="3">
    <location>
        <begin position="234"/>
        <end position="243"/>
    </location>
    <ligand>
        <name>acetyl-CoA</name>
        <dbReference type="ChEBI" id="CHEBI:57288"/>
    </ligand>
</feature>
<feature type="compositionally biased region" description="Polar residues" evidence="4">
    <location>
        <begin position="27"/>
        <end position="42"/>
    </location>
</feature>
<reference evidence="6" key="1">
    <citation type="submission" date="2020-05" db="UniProtKB">
        <authorList>
            <consortium name="EnsemblMetazoa"/>
        </authorList>
    </citation>
    <scope>IDENTIFICATION</scope>
    <source>
        <strain evidence="6">TTRI</strain>
    </source>
</reference>
<sequence length="358" mass="40295">MIRGLMAKNGFLKLRQSKYGLRERPPTISNDPGSVQESGQNDNDADRAFSISAQSIRNCKPGEGAIDEQCVRLKVNEKMVDFRFDIKPLFTRPIIKVTSNLLPHTFRGDRRQSLDATAKMSEIIDSLGLLSAKAQKLTKPVTTAQRLRSSENQVVYILADVDKGVVLGLLKVGTKDLYLFDEIGQTRKIPNAPSILDFYIHESRQRSGLGKELFETMLSDEGWKPIKCSVDRPSDKLLGFLRKHYGLVRTIPQANNFVLYEGFFDDKQQPENQDQNQNHQHNRKSQQQSNGTAGMHLTNSPNTQLFGATYLGDELNKKRSRQSEASKLSAQITQIAPVGRYGARRPTCSMAEVFNQIH</sequence>
<comment type="similarity">
    <text evidence="3">Belongs to the acetyltransferase ATAT1 family.</text>
</comment>
<name>A0A1A9V3N8_GLOAU</name>
<feature type="region of interest" description="Disordered" evidence="4">
    <location>
        <begin position="22"/>
        <end position="45"/>
    </location>
</feature>
<dbReference type="GO" id="GO:0048666">
    <property type="term" value="P:neuron development"/>
    <property type="evidence" value="ECO:0007669"/>
    <property type="project" value="UniProtKB-UniRule"/>
</dbReference>